<evidence type="ECO:0000313" key="2">
    <source>
        <dbReference type="Proteomes" id="UP001201273"/>
    </source>
</evidence>
<dbReference type="Proteomes" id="UP001201273">
    <property type="component" value="Unassembled WGS sequence"/>
</dbReference>
<dbReference type="Pfam" id="PF06940">
    <property type="entry name" value="DUF1287"/>
    <property type="match status" value="1"/>
</dbReference>
<dbReference type="InterPro" id="IPR009706">
    <property type="entry name" value="DUF1287"/>
</dbReference>
<dbReference type="EMBL" id="JAIMJA010000005">
    <property type="protein sequence ID" value="MCE2594503.1"/>
    <property type="molecule type" value="Genomic_DNA"/>
</dbReference>
<evidence type="ECO:0000313" key="1">
    <source>
        <dbReference type="EMBL" id="MCE2594503.1"/>
    </source>
</evidence>
<comment type="caution">
    <text evidence="1">The sequence shown here is derived from an EMBL/GenBank/DDBJ whole genome shotgun (WGS) entry which is preliminary data.</text>
</comment>
<gene>
    <name evidence="1" type="ORF">K6Y31_06720</name>
</gene>
<name>A0ABS8W8G3_9GAMM</name>
<dbReference type="PIRSF" id="PIRSF011444">
    <property type="entry name" value="DUF1287"/>
    <property type="match status" value="1"/>
</dbReference>
<proteinExistence type="predicted"/>
<keyword evidence="2" id="KW-1185">Reference proteome</keyword>
<accession>A0ABS8W8G3</accession>
<reference evidence="1 2" key="1">
    <citation type="journal article" date="2022" name="Environ. Microbiol. Rep.">
        <title>Eco-phylogenetic analyses reveal divergent evolution of vitamin B12 metabolism in the marine bacterial family 'Psychromonadaceae'.</title>
        <authorList>
            <person name="Jin X."/>
            <person name="Yang Y."/>
            <person name="Cao H."/>
            <person name="Gao B."/>
            <person name="Zhao Z."/>
        </authorList>
    </citation>
    <scope>NUCLEOTIDE SEQUENCE [LARGE SCALE GENOMIC DNA]</scope>
    <source>
        <strain evidence="1 2">MKS20</strain>
    </source>
</reference>
<dbReference type="RefSeq" id="WP_233052041.1">
    <property type="nucleotide sequence ID" value="NZ_JAIMJA010000005.1"/>
</dbReference>
<protein>
    <submittedName>
        <fullName evidence="1">DUF1287 domain-containing protein</fullName>
    </submittedName>
</protein>
<sequence>MAPLVWANSFADNLVDAALYRTTQEVRYDGRYISIPYPNGDVPANIGVCTDVLVRSYRALGIDLQQLVHQDMAANFSAYPSKRIWGLTRTDRNIDHRRVPNLQTFFSRHGQELPISQNSADYQAGDIVSWMLPGNLPHIGILVPAPDSDSNTPWVVHNIGYGPRRESMLFDYPITGHYRFQP</sequence>
<organism evidence="1 2">
    <name type="scientific">Motilimonas cestriensis</name>
    <dbReference type="NCBI Taxonomy" id="2742685"/>
    <lineage>
        <taxon>Bacteria</taxon>
        <taxon>Pseudomonadati</taxon>
        <taxon>Pseudomonadota</taxon>
        <taxon>Gammaproteobacteria</taxon>
        <taxon>Alteromonadales</taxon>
        <taxon>Alteromonadales genera incertae sedis</taxon>
        <taxon>Motilimonas</taxon>
    </lineage>
</organism>